<feature type="region of interest" description="Disordered" evidence="1">
    <location>
        <begin position="68"/>
        <end position="87"/>
    </location>
</feature>
<evidence type="ECO:0000313" key="2">
    <source>
        <dbReference type="EMBL" id="QEC58197.1"/>
    </source>
</evidence>
<dbReference type="EMBL" id="CP042433">
    <property type="protein sequence ID" value="QEC58197.1"/>
    <property type="molecule type" value="Genomic_DNA"/>
</dbReference>
<evidence type="ECO:0000313" key="3">
    <source>
        <dbReference type="Proteomes" id="UP000321204"/>
    </source>
</evidence>
<dbReference type="RefSeq" id="WP_146791306.1">
    <property type="nucleotide sequence ID" value="NZ_BAABIO010000003.1"/>
</dbReference>
<dbReference type="OrthoDB" id="853387at2"/>
<feature type="compositionally biased region" description="Polar residues" evidence="1">
    <location>
        <begin position="69"/>
        <end position="87"/>
    </location>
</feature>
<protein>
    <submittedName>
        <fullName evidence="2">Uncharacterized protein</fullName>
    </submittedName>
</protein>
<name>A0A5B8UNF3_9BACT</name>
<accession>A0A5B8UNF3</accession>
<reference evidence="2 3" key="1">
    <citation type="journal article" date="2015" name="Int. J. Syst. Evol. Microbiol.">
        <title>Flavisolibacter ginsenosidimutans sp. nov., with ginsenoside-converting activity isolated from soil used for cultivating ginseng.</title>
        <authorList>
            <person name="Zhao Y."/>
            <person name="Liu Q."/>
            <person name="Kang M.S."/>
            <person name="Jin F."/>
            <person name="Yu H."/>
            <person name="Im W.T."/>
        </authorList>
    </citation>
    <scope>NUCLEOTIDE SEQUENCE [LARGE SCALE GENOMIC DNA]</scope>
    <source>
        <strain evidence="2 3">Gsoil 636</strain>
    </source>
</reference>
<keyword evidence="3" id="KW-1185">Reference proteome</keyword>
<dbReference type="KEGG" id="fgg:FSB75_20580"/>
<dbReference type="Proteomes" id="UP000321204">
    <property type="component" value="Chromosome"/>
</dbReference>
<dbReference type="AlphaFoldDB" id="A0A5B8UNF3"/>
<gene>
    <name evidence="2" type="ORF">FSB75_20580</name>
</gene>
<evidence type="ECO:0000256" key="1">
    <source>
        <dbReference type="SAM" id="MobiDB-lite"/>
    </source>
</evidence>
<proteinExistence type="predicted"/>
<sequence>MLAFEFKQPLEVTTAYGDGYIWYMIDYGPHADTLYTVIIKETGECWQMCHKDFRVKTNTTLGIRKHYESPQNKAVRSQAHTNSAVKQ</sequence>
<organism evidence="2 3">
    <name type="scientific">Flavisolibacter ginsenosidimutans</name>
    <dbReference type="NCBI Taxonomy" id="661481"/>
    <lineage>
        <taxon>Bacteria</taxon>
        <taxon>Pseudomonadati</taxon>
        <taxon>Bacteroidota</taxon>
        <taxon>Chitinophagia</taxon>
        <taxon>Chitinophagales</taxon>
        <taxon>Chitinophagaceae</taxon>
        <taxon>Flavisolibacter</taxon>
    </lineage>
</organism>